<feature type="compositionally biased region" description="Basic and acidic residues" evidence="7">
    <location>
        <begin position="1126"/>
        <end position="1136"/>
    </location>
</feature>
<dbReference type="Gene3D" id="1.20.5.580">
    <property type="entry name" value="Single Helix bin"/>
    <property type="match status" value="1"/>
</dbReference>
<keyword evidence="3" id="KW-0268">Exocytosis</keyword>
<dbReference type="PANTHER" id="PTHR16705:SF4">
    <property type="entry name" value="COMPLEXIN"/>
    <property type="match status" value="1"/>
</dbReference>
<evidence type="ECO:0000256" key="3">
    <source>
        <dbReference type="ARBA" id="ARBA00022483"/>
    </source>
</evidence>
<dbReference type="GO" id="GO:0046928">
    <property type="term" value="P:regulation of neurotransmitter secretion"/>
    <property type="evidence" value="ECO:0007669"/>
    <property type="project" value="TreeGrafter"/>
</dbReference>
<dbReference type="GO" id="GO:0019905">
    <property type="term" value="F:syntaxin binding"/>
    <property type="evidence" value="ECO:0007669"/>
    <property type="project" value="InterPro"/>
</dbReference>
<feature type="compositionally biased region" description="Polar residues" evidence="7">
    <location>
        <begin position="527"/>
        <end position="536"/>
    </location>
</feature>
<dbReference type="GO" id="GO:0016079">
    <property type="term" value="P:synaptic vesicle exocytosis"/>
    <property type="evidence" value="ECO:0007669"/>
    <property type="project" value="TreeGrafter"/>
</dbReference>
<feature type="compositionally biased region" description="Polar residues" evidence="7">
    <location>
        <begin position="618"/>
        <end position="628"/>
    </location>
</feature>
<evidence type="ECO:0000256" key="1">
    <source>
        <dbReference type="ARBA" id="ARBA00005396"/>
    </source>
</evidence>
<feature type="region of interest" description="Disordered" evidence="7">
    <location>
        <begin position="968"/>
        <end position="992"/>
    </location>
</feature>
<evidence type="ECO:0000313" key="9">
    <source>
        <dbReference type="Proteomes" id="UP000719412"/>
    </source>
</evidence>
<comment type="function">
    <text evidence="6">Positively regulates a late step in synaptic vesicle exocytosis.</text>
</comment>
<evidence type="ECO:0000256" key="7">
    <source>
        <dbReference type="SAM" id="MobiDB-lite"/>
    </source>
</evidence>
<dbReference type="SUPFAM" id="SSF58038">
    <property type="entry name" value="SNARE fusion complex"/>
    <property type="match status" value="1"/>
</dbReference>
<evidence type="ECO:0000256" key="6">
    <source>
        <dbReference type="ARBA" id="ARBA00037297"/>
    </source>
</evidence>
<dbReference type="Proteomes" id="UP000719412">
    <property type="component" value="Unassembled WGS sequence"/>
</dbReference>
<comment type="similarity">
    <text evidence="1">Belongs to the complexin/synaphin family.</text>
</comment>
<sequence>MTLFYSKNCPRAETRLVAETGRFLQVTNHSAGTLNSSSTLRWARNFHISIQRVAATRNLGTAGGETLPIPERNPPPLPSFSKDVGNVQHISARSISRLILTILITGVALAHAATPDAPARSEKFSLIKENEKLAEEGAFKRAVEENIAPEHESAVTGFINPPNLTLLTRAVHAPQRRLPRVAGDFFRDGAVTFRVNIDGPDDGDFISGAPRHRSAVRRNPAAGSILAAAFLAARQNREDRCGAPDPFPDRPSDVFPGTLSISRNEWRLARSGSTEFIGPRRGGADRSRHAFVRLGKTREKKRTGAEEGGGKWWMRRDGGIDEVDFFFVLGKTSHLEFRTNLQYVLDCVEVIVVRAARTGHPQEATDNGPLDETMGGSDTICHKEVNLEREDMAEYDDGVSAAINRRGREESKVRDGGIVVRHAPLILISEQTKKEVPAHPPLVGDGVGKDPKEAASWSDDNEAGPREPQLINLFMIPLDTRAKVVIVPPPSNRSVSPRRSESSANLKYRPPPLGLLPLRASPAVGSSDVTRSAEQNTSVRRTSPTSSVPRSRYEHSRPGWKLLVLSCVGCCRCTWRSPGAAVQINRSRNPGMKVANQPDLVREVEPERRSAGLASRRNPINSGGPTNYSASANNYSGWGRRHIYTRMPRPNLIVSAINLGVGNEITRQSNCRRGDEAAATADDGRSAAALRLDCNDRSGDQTAPGTIDPGVEHEITSHDPHALTPHLQTCQHPRMDSSRYMFGYVIAVARQHALRDRKSTPGGRNSGLSRENATIYDGGEEGFLHFWNTLFLVIAKNLPSYKIFMEAATMLQAALSGINSTTGKVFPRTANLDAGCVYHITNKVFGCTMHQKNRYLGRESSKRTCWKFTRSDYDGSSRKSRTVEARRPPGGHFLGETNWSKCDQSDKICKDRNIGLAFVGSSRFALYSVDFPYSALFAERNASIDSAGPNNSAPLLIIERVCDESRVAGAVGGDDDGDDKEKEEEAERERLEAIREAEERRKEKHRKMEEEREKMRQEIRDKCGEGFTRAPRKMGCGVKVVEAAGSRTEIEGGGDLHLGQKMQNTQETKNISNSRRKITNTTLRDKAKSEDIRKNLLLAPPAPIPVSATVSGKFGGKYLPPPIKRVRPEPPARRAH</sequence>
<dbReference type="FunFam" id="1.20.5.580:FF:000002">
    <property type="entry name" value="Complexin, isoform AB"/>
    <property type="match status" value="1"/>
</dbReference>
<reference evidence="8" key="1">
    <citation type="journal article" date="2020" name="J Insects Food Feed">
        <title>The yellow mealworm (Tenebrio molitor) genome: a resource for the emerging insects as food and feed industry.</title>
        <authorList>
            <person name="Eriksson T."/>
            <person name="Andere A."/>
            <person name="Kelstrup H."/>
            <person name="Emery V."/>
            <person name="Picard C."/>
        </authorList>
    </citation>
    <scope>NUCLEOTIDE SEQUENCE</scope>
    <source>
        <strain evidence="8">Stoneville</strain>
        <tissue evidence="8">Whole head</tissue>
    </source>
</reference>
<evidence type="ECO:0000256" key="2">
    <source>
        <dbReference type="ARBA" id="ARBA00022448"/>
    </source>
</evidence>
<feature type="compositionally biased region" description="Polar residues" evidence="7">
    <location>
        <begin position="1064"/>
        <end position="1073"/>
    </location>
</feature>
<dbReference type="InterPro" id="IPR008849">
    <property type="entry name" value="Synaphin"/>
</dbReference>
<protein>
    <submittedName>
        <fullName evidence="8">Uncharacterized protein</fullName>
    </submittedName>
</protein>
<feature type="region of interest" description="Disordered" evidence="7">
    <location>
        <begin position="436"/>
        <end position="466"/>
    </location>
</feature>
<dbReference type="GO" id="GO:0031201">
    <property type="term" value="C:SNARE complex"/>
    <property type="evidence" value="ECO:0007669"/>
    <property type="project" value="TreeGrafter"/>
</dbReference>
<feature type="region of interest" description="Disordered" evidence="7">
    <location>
        <begin position="1102"/>
        <end position="1136"/>
    </location>
</feature>
<evidence type="ECO:0000256" key="5">
    <source>
        <dbReference type="ARBA" id="ARBA00023054"/>
    </source>
</evidence>
<dbReference type="EMBL" id="JABDTM020028606">
    <property type="protein sequence ID" value="KAH0808673.1"/>
    <property type="molecule type" value="Genomic_DNA"/>
</dbReference>
<organism evidence="8 9">
    <name type="scientific">Tenebrio molitor</name>
    <name type="common">Yellow mealworm beetle</name>
    <dbReference type="NCBI Taxonomy" id="7067"/>
    <lineage>
        <taxon>Eukaryota</taxon>
        <taxon>Metazoa</taxon>
        <taxon>Ecdysozoa</taxon>
        <taxon>Arthropoda</taxon>
        <taxon>Hexapoda</taxon>
        <taxon>Insecta</taxon>
        <taxon>Pterygota</taxon>
        <taxon>Neoptera</taxon>
        <taxon>Endopterygota</taxon>
        <taxon>Coleoptera</taxon>
        <taxon>Polyphaga</taxon>
        <taxon>Cucujiformia</taxon>
        <taxon>Tenebrionidae</taxon>
        <taxon>Tenebrio</taxon>
    </lineage>
</organism>
<dbReference type="PANTHER" id="PTHR16705">
    <property type="entry name" value="COMPLEXIN"/>
    <property type="match status" value="1"/>
</dbReference>
<accession>A0A8J6L7E4</accession>
<feature type="compositionally biased region" description="Low complexity" evidence="7">
    <location>
        <begin position="537"/>
        <end position="550"/>
    </location>
</feature>
<evidence type="ECO:0000256" key="4">
    <source>
        <dbReference type="ARBA" id="ARBA00022775"/>
    </source>
</evidence>
<feature type="region of interest" description="Disordered" evidence="7">
    <location>
        <begin position="603"/>
        <end position="628"/>
    </location>
</feature>
<name>A0A8J6L7E4_TENMO</name>
<reference evidence="8" key="2">
    <citation type="submission" date="2021-08" db="EMBL/GenBank/DDBJ databases">
        <authorList>
            <person name="Eriksson T."/>
        </authorList>
    </citation>
    <scope>NUCLEOTIDE SEQUENCE</scope>
    <source>
        <strain evidence="8">Stoneville</strain>
        <tissue evidence="8">Whole head</tissue>
    </source>
</reference>
<gene>
    <name evidence="8" type="ORF">GEV33_014117</name>
</gene>
<comment type="caution">
    <text evidence="8">The sequence shown here is derived from an EMBL/GenBank/DDBJ whole genome shotgun (WGS) entry which is preliminary data.</text>
</comment>
<feature type="compositionally biased region" description="Basic and acidic residues" evidence="7">
    <location>
        <begin position="979"/>
        <end position="992"/>
    </location>
</feature>
<keyword evidence="5" id="KW-0175">Coiled coil</keyword>
<keyword evidence="9" id="KW-1185">Reference proteome</keyword>
<keyword evidence="2" id="KW-0813">Transport</keyword>
<evidence type="ECO:0000313" key="8">
    <source>
        <dbReference type="EMBL" id="KAH0808673.1"/>
    </source>
</evidence>
<dbReference type="GO" id="GO:0043195">
    <property type="term" value="C:terminal bouton"/>
    <property type="evidence" value="ECO:0007669"/>
    <property type="project" value="TreeGrafter"/>
</dbReference>
<dbReference type="CDD" id="cd22808">
    <property type="entry name" value="Complexin_NTD_CPLX_I_II"/>
    <property type="match status" value="1"/>
</dbReference>
<keyword evidence="4" id="KW-0532">Neurotransmitter transport</keyword>
<dbReference type="Pfam" id="PF05835">
    <property type="entry name" value="Synaphin"/>
    <property type="match status" value="1"/>
</dbReference>
<dbReference type="AlphaFoldDB" id="A0A8J6L7E4"/>
<feature type="region of interest" description="Disordered" evidence="7">
    <location>
        <begin position="489"/>
        <end position="553"/>
    </location>
</feature>
<proteinExistence type="inferred from homology"/>
<feature type="region of interest" description="Disordered" evidence="7">
    <location>
        <begin position="1064"/>
        <end position="1087"/>
    </location>
</feature>